<dbReference type="Proteomes" id="UP001153269">
    <property type="component" value="Unassembled WGS sequence"/>
</dbReference>
<comment type="caution">
    <text evidence="2">The sequence shown here is derived from an EMBL/GenBank/DDBJ whole genome shotgun (WGS) entry which is preliminary data.</text>
</comment>
<protein>
    <submittedName>
        <fullName evidence="2">Uncharacterized protein</fullName>
    </submittedName>
</protein>
<feature type="compositionally biased region" description="Low complexity" evidence="1">
    <location>
        <begin position="72"/>
        <end position="85"/>
    </location>
</feature>
<gene>
    <name evidence="2" type="ORF">PLEPLA_LOCUS34146</name>
</gene>
<accession>A0A9N7Z1J9</accession>
<feature type="region of interest" description="Disordered" evidence="1">
    <location>
        <begin position="72"/>
        <end position="111"/>
    </location>
</feature>
<dbReference type="EMBL" id="CADEAL010003914">
    <property type="protein sequence ID" value="CAB1446419.1"/>
    <property type="molecule type" value="Genomic_DNA"/>
</dbReference>
<name>A0A9N7Z1J9_PLEPL</name>
<evidence type="ECO:0000313" key="3">
    <source>
        <dbReference type="Proteomes" id="UP001153269"/>
    </source>
</evidence>
<organism evidence="2 3">
    <name type="scientific">Pleuronectes platessa</name>
    <name type="common">European plaice</name>
    <dbReference type="NCBI Taxonomy" id="8262"/>
    <lineage>
        <taxon>Eukaryota</taxon>
        <taxon>Metazoa</taxon>
        <taxon>Chordata</taxon>
        <taxon>Craniata</taxon>
        <taxon>Vertebrata</taxon>
        <taxon>Euteleostomi</taxon>
        <taxon>Actinopterygii</taxon>
        <taxon>Neopterygii</taxon>
        <taxon>Teleostei</taxon>
        <taxon>Neoteleostei</taxon>
        <taxon>Acanthomorphata</taxon>
        <taxon>Carangaria</taxon>
        <taxon>Pleuronectiformes</taxon>
        <taxon>Pleuronectoidei</taxon>
        <taxon>Pleuronectidae</taxon>
        <taxon>Pleuronectes</taxon>
    </lineage>
</organism>
<proteinExistence type="predicted"/>
<reference evidence="2" key="1">
    <citation type="submission" date="2020-03" db="EMBL/GenBank/DDBJ databases">
        <authorList>
            <person name="Weist P."/>
        </authorList>
    </citation>
    <scope>NUCLEOTIDE SEQUENCE</scope>
</reference>
<sequence>MTRSAHSSTIAGSSPALKWRCDTGDQSAALSPRRRRTLTNITFHKFRDKREEEKEEVGREQMSVCTVSCQVGPEQEQGQPQTQGPKCLQGHSPHEPEWWQQSHVLPAGMHW</sequence>
<dbReference type="AlphaFoldDB" id="A0A9N7Z1J9"/>
<feature type="region of interest" description="Disordered" evidence="1">
    <location>
        <begin position="1"/>
        <end position="31"/>
    </location>
</feature>
<feature type="compositionally biased region" description="Polar residues" evidence="1">
    <location>
        <begin position="1"/>
        <end position="12"/>
    </location>
</feature>
<evidence type="ECO:0000313" key="2">
    <source>
        <dbReference type="EMBL" id="CAB1446419.1"/>
    </source>
</evidence>
<evidence type="ECO:0000256" key="1">
    <source>
        <dbReference type="SAM" id="MobiDB-lite"/>
    </source>
</evidence>
<keyword evidence="3" id="KW-1185">Reference proteome</keyword>